<evidence type="ECO:0000313" key="3">
    <source>
        <dbReference type="EMBL" id="KAI9245211.1"/>
    </source>
</evidence>
<comment type="caution">
    <text evidence="3">The sequence shown here is derived from an EMBL/GenBank/DDBJ whole genome shotgun (WGS) entry which is preliminary data.</text>
</comment>
<proteinExistence type="predicted"/>
<feature type="transmembrane region" description="Helical" evidence="2">
    <location>
        <begin position="34"/>
        <end position="54"/>
    </location>
</feature>
<feature type="region of interest" description="Disordered" evidence="1">
    <location>
        <begin position="446"/>
        <end position="477"/>
    </location>
</feature>
<dbReference type="Proteomes" id="UP001209540">
    <property type="component" value="Unassembled WGS sequence"/>
</dbReference>
<evidence type="ECO:0008006" key="5">
    <source>
        <dbReference type="Google" id="ProtNLM"/>
    </source>
</evidence>
<feature type="region of interest" description="Disordered" evidence="1">
    <location>
        <begin position="313"/>
        <end position="348"/>
    </location>
</feature>
<keyword evidence="4" id="KW-1185">Reference proteome</keyword>
<feature type="transmembrane region" description="Helical" evidence="2">
    <location>
        <begin position="155"/>
        <end position="179"/>
    </location>
</feature>
<dbReference type="AlphaFoldDB" id="A0AAD5P7E2"/>
<name>A0AAD5P7E2_9FUNG</name>
<feature type="compositionally biased region" description="Basic and acidic residues" evidence="1">
    <location>
        <begin position="446"/>
        <end position="468"/>
    </location>
</feature>
<keyword evidence="2" id="KW-0472">Membrane</keyword>
<gene>
    <name evidence="3" type="ORF">BDA99DRAFT_543723</name>
</gene>
<keyword evidence="2" id="KW-1133">Transmembrane helix</keyword>
<reference evidence="3" key="1">
    <citation type="journal article" date="2022" name="IScience">
        <title>Evolution of zygomycete secretomes and the origins of terrestrial fungal ecologies.</title>
        <authorList>
            <person name="Chang Y."/>
            <person name="Wang Y."/>
            <person name="Mondo S."/>
            <person name="Ahrendt S."/>
            <person name="Andreopoulos W."/>
            <person name="Barry K."/>
            <person name="Beard J."/>
            <person name="Benny G.L."/>
            <person name="Blankenship S."/>
            <person name="Bonito G."/>
            <person name="Cuomo C."/>
            <person name="Desiro A."/>
            <person name="Gervers K.A."/>
            <person name="Hundley H."/>
            <person name="Kuo A."/>
            <person name="LaButti K."/>
            <person name="Lang B.F."/>
            <person name="Lipzen A."/>
            <person name="O'Donnell K."/>
            <person name="Pangilinan J."/>
            <person name="Reynolds N."/>
            <person name="Sandor L."/>
            <person name="Smith M.E."/>
            <person name="Tsang A."/>
            <person name="Grigoriev I.V."/>
            <person name="Stajich J.E."/>
            <person name="Spatafora J.W."/>
        </authorList>
    </citation>
    <scope>NUCLEOTIDE SEQUENCE</scope>
    <source>
        <strain evidence="3">RSA 2281</strain>
    </source>
</reference>
<feature type="transmembrane region" description="Helical" evidence="2">
    <location>
        <begin position="191"/>
        <end position="215"/>
    </location>
</feature>
<organism evidence="3 4">
    <name type="scientific">Phascolomyces articulosus</name>
    <dbReference type="NCBI Taxonomy" id="60185"/>
    <lineage>
        <taxon>Eukaryota</taxon>
        <taxon>Fungi</taxon>
        <taxon>Fungi incertae sedis</taxon>
        <taxon>Mucoromycota</taxon>
        <taxon>Mucoromycotina</taxon>
        <taxon>Mucoromycetes</taxon>
        <taxon>Mucorales</taxon>
        <taxon>Lichtheimiaceae</taxon>
        <taxon>Phascolomyces</taxon>
    </lineage>
</organism>
<evidence type="ECO:0000256" key="1">
    <source>
        <dbReference type="SAM" id="MobiDB-lite"/>
    </source>
</evidence>
<feature type="transmembrane region" description="Helical" evidence="2">
    <location>
        <begin position="116"/>
        <end position="135"/>
    </location>
</feature>
<evidence type="ECO:0000313" key="4">
    <source>
        <dbReference type="Proteomes" id="UP001209540"/>
    </source>
</evidence>
<accession>A0AAD5P7E2</accession>
<sequence length="477" mass="53417">MEGYQRTLLRHCNDQNVCHCDWRLTLTDCEESMAMYYINIVNIALCGLVVVVVIKGHSIWDHRHGTRGCLRPKPVDALLSMLMIFNALRLLSSVILVVDISPTNIIARSFMYEFPWQFGVGAFTLYMIGIGQTLADSHKVIATGWLPSPLSVDIIGLSLFISPFIIHNICSLIAGSFAYSNLWMAELFTHLLYGFWFLDNTLISFAVIFAGVRLINILKEHLIKFPASGPRYVAIKTGIIKIQMLVAITVICLMSFATLLLLYGILRNQIMINTAGSIFLGVVWSLLGPITTLSIELAIIINLSFDKNPAFGTSSSGSGGQHTNKDDKTAPYTSHNDPHYTTSFDQQQAVGTTTSSYRYSNDNNNTTNLYPMHTMKTNNITDQQMQYQELFEKHAISSNNNLNNASGERIKTYNMPGHQKKVPNPSPILENNEMFALYGHSPDEELYRGYHNDDDIKKKSNTVKDDSGSSKFELIVS</sequence>
<reference evidence="3" key="2">
    <citation type="submission" date="2023-02" db="EMBL/GenBank/DDBJ databases">
        <authorList>
            <consortium name="DOE Joint Genome Institute"/>
            <person name="Mondo S.J."/>
            <person name="Chang Y."/>
            <person name="Wang Y."/>
            <person name="Ahrendt S."/>
            <person name="Andreopoulos W."/>
            <person name="Barry K."/>
            <person name="Beard J."/>
            <person name="Benny G.L."/>
            <person name="Blankenship S."/>
            <person name="Bonito G."/>
            <person name="Cuomo C."/>
            <person name="Desiro A."/>
            <person name="Gervers K.A."/>
            <person name="Hundley H."/>
            <person name="Kuo A."/>
            <person name="LaButti K."/>
            <person name="Lang B.F."/>
            <person name="Lipzen A."/>
            <person name="O'Donnell K."/>
            <person name="Pangilinan J."/>
            <person name="Reynolds N."/>
            <person name="Sandor L."/>
            <person name="Smith M.W."/>
            <person name="Tsang A."/>
            <person name="Grigoriev I.V."/>
            <person name="Stajich J.E."/>
            <person name="Spatafora J.W."/>
        </authorList>
    </citation>
    <scope>NUCLEOTIDE SEQUENCE</scope>
    <source>
        <strain evidence="3">RSA 2281</strain>
    </source>
</reference>
<evidence type="ECO:0000256" key="2">
    <source>
        <dbReference type="SAM" id="Phobius"/>
    </source>
</evidence>
<feature type="transmembrane region" description="Helical" evidence="2">
    <location>
        <begin position="245"/>
        <end position="266"/>
    </location>
</feature>
<feature type="transmembrane region" description="Helical" evidence="2">
    <location>
        <begin position="75"/>
        <end position="96"/>
    </location>
</feature>
<feature type="transmembrane region" description="Helical" evidence="2">
    <location>
        <begin position="278"/>
        <end position="301"/>
    </location>
</feature>
<dbReference type="EMBL" id="JAIXMP010000053">
    <property type="protein sequence ID" value="KAI9245211.1"/>
    <property type="molecule type" value="Genomic_DNA"/>
</dbReference>
<keyword evidence="2" id="KW-0812">Transmembrane</keyword>
<feature type="compositionally biased region" description="Polar residues" evidence="1">
    <location>
        <begin position="331"/>
        <end position="348"/>
    </location>
</feature>
<protein>
    <recommendedName>
        <fullName evidence="5">Transmembrane protein</fullName>
    </recommendedName>
</protein>